<dbReference type="AlphaFoldDB" id="A0A816EQ91"/>
<dbReference type="CDD" id="cd03801">
    <property type="entry name" value="GT4_PimA-like"/>
    <property type="match status" value="1"/>
</dbReference>
<dbReference type="InterPro" id="IPR001296">
    <property type="entry name" value="Glyco_trans_1"/>
</dbReference>
<comment type="caution">
    <text evidence="3">The sequence shown here is derived from an EMBL/GenBank/DDBJ whole genome shotgun (WGS) entry which is preliminary data.</text>
</comment>
<dbReference type="Pfam" id="PF00534">
    <property type="entry name" value="Glycos_transf_1"/>
    <property type="match status" value="1"/>
</dbReference>
<evidence type="ECO:0000313" key="3">
    <source>
        <dbReference type="EMBL" id="CAF1652955.1"/>
    </source>
</evidence>
<gene>
    <name evidence="3" type="ORF">GPM918_LOCUS45615</name>
    <name evidence="4" type="ORF">SRO942_LOCUS48286</name>
</gene>
<keyword evidence="1" id="KW-0328">Glycosyltransferase</keyword>
<dbReference type="SUPFAM" id="SSF53756">
    <property type="entry name" value="UDP-Glycosyltransferase/glycogen phosphorylase"/>
    <property type="match status" value="1"/>
</dbReference>
<feature type="non-terminal residue" evidence="3">
    <location>
        <position position="1"/>
    </location>
</feature>
<accession>A0A816EQ91</accession>
<dbReference type="PANTHER" id="PTHR46660">
    <property type="match status" value="1"/>
</dbReference>
<dbReference type="Gene3D" id="3.40.50.2000">
    <property type="entry name" value="Glycogen Phosphorylase B"/>
    <property type="match status" value="1"/>
</dbReference>
<dbReference type="InterPro" id="IPR052622">
    <property type="entry name" value="Glycosyltransferase_G1"/>
</dbReference>
<organism evidence="3 5">
    <name type="scientific">Didymodactylos carnosus</name>
    <dbReference type="NCBI Taxonomy" id="1234261"/>
    <lineage>
        <taxon>Eukaryota</taxon>
        <taxon>Metazoa</taxon>
        <taxon>Spiralia</taxon>
        <taxon>Gnathifera</taxon>
        <taxon>Rotifera</taxon>
        <taxon>Eurotatoria</taxon>
        <taxon>Bdelloidea</taxon>
        <taxon>Philodinida</taxon>
        <taxon>Philodinidae</taxon>
        <taxon>Didymodactylos</taxon>
    </lineage>
</organism>
<evidence type="ECO:0000313" key="4">
    <source>
        <dbReference type="EMBL" id="CAF4585131.1"/>
    </source>
</evidence>
<dbReference type="EMBL" id="CAJNOQ010052296">
    <property type="protein sequence ID" value="CAF1652955.1"/>
    <property type="molecule type" value="Genomic_DNA"/>
</dbReference>
<proteinExistence type="predicted"/>
<protein>
    <recommendedName>
        <fullName evidence="2">Glycosyl transferase family 1 domain-containing protein</fullName>
    </recommendedName>
</protein>
<dbReference type="PANTHER" id="PTHR46660:SF2">
    <property type="entry name" value="GLYCOSYLTRANSFERASE 1 DOMAIN-CONTAINING PROTEIN 1"/>
    <property type="match status" value="1"/>
</dbReference>
<evidence type="ECO:0000256" key="1">
    <source>
        <dbReference type="ARBA" id="ARBA00022676"/>
    </source>
</evidence>
<dbReference type="Proteomes" id="UP000663829">
    <property type="component" value="Unassembled WGS sequence"/>
</dbReference>
<evidence type="ECO:0000313" key="5">
    <source>
        <dbReference type="Proteomes" id="UP000663829"/>
    </source>
</evidence>
<name>A0A816EQ91_9BILA</name>
<evidence type="ECO:0000259" key="2">
    <source>
        <dbReference type="Pfam" id="PF00534"/>
    </source>
</evidence>
<dbReference type="Proteomes" id="UP000681722">
    <property type="component" value="Unassembled WGS sequence"/>
</dbReference>
<dbReference type="OrthoDB" id="512920at2759"/>
<dbReference type="GO" id="GO:0016757">
    <property type="term" value="F:glycosyltransferase activity"/>
    <property type="evidence" value="ECO:0007669"/>
    <property type="project" value="UniProtKB-KW"/>
</dbReference>
<keyword evidence="1" id="KW-0808">Transferase</keyword>
<keyword evidence="5" id="KW-1185">Reference proteome</keyword>
<sequence length="151" mass="16450">MSHLTDREFQLLIVGDEADRSLANAIQSSCSHSNVALIGGQPTDRIHALMRTGFAYLNTSINEGMCLAILEAMALGLPVIARRNIGNISIVSDGQTGLLYETPEQAAECLLQLAKETKLRETLIKQAADQVKKMHNPKSESTAYQNLILSL</sequence>
<feature type="non-terminal residue" evidence="3">
    <location>
        <position position="151"/>
    </location>
</feature>
<feature type="domain" description="Glycosyl transferase family 1" evidence="2">
    <location>
        <begin position="6"/>
        <end position="128"/>
    </location>
</feature>
<dbReference type="EMBL" id="CAJOBC010123558">
    <property type="protein sequence ID" value="CAF4585131.1"/>
    <property type="molecule type" value="Genomic_DNA"/>
</dbReference>
<reference evidence="3" key="1">
    <citation type="submission" date="2021-02" db="EMBL/GenBank/DDBJ databases">
        <authorList>
            <person name="Nowell W R."/>
        </authorList>
    </citation>
    <scope>NUCLEOTIDE SEQUENCE</scope>
</reference>